<organism evidence="6 7">
    <name type="scientific">Undibacterium terreum</name>
    <dbReference type="NCBI Taxonomy" id="1224302"/>
    <lineage>
        <taxon>Bacteria</taxon>
        <taxon>Pseudomonadati</taxon>
        <taxon>Pseudomonadota</taxon>
        <taxon>Betaproteobacteria</taxon>
        <taxon>Burkholderiales</taxon>
        <taxon>Oxalobacteraceae</taxon>
        <taxon>Undibacterium</taxon>
    </lineage>
</organism>
<feature type="binding site" evidence="2">
    <location>
        <position position="59"/>
    </location>
    <ligand>
        <name>Fe cation</name>
        <dbReference type="ChEBI" id="CHEBI:24875"/>
    </ligand>
</feature>
<dbReference type="InterPro" id="IPR011051">
    <property type="entry name" value="RmlC_Cupin_sf"/>
</dbReference>
<evidence type="ECO:0000313" key="7">
    <source>
        <dbReference type="Proteomes" id="UP000637423"/>
    </source>
</evidence>
<dbReference type="Gene3D" id="2.60.120.10">
    <property type="entry name" value="Jelly Rolls"/>
    <property type="match status" value="2"/>
</dbReference>
<keyword evidence="7" id="KW-1185">Reference proteome</keyword>
<dbReference type="PIRSF" id="PIRSF006232">
    <property type="entry name" value="Pirin"/>
    <property type="match status" value="1"/>
</dbReference>
<feature type="domain" description="Pirin N-terminal" evidence="4">
    <location>
        <begin position="15"/>
        <end position="118"/>
    </location>
</feature>
<evidence type="ECO:0000259" key="4">
    <source>
        <dbReference type="Pfam" id="PF02678"/>
    </source>
</evidence>
<dbReference type="GO" id="GO:0046872">
    <property type="term" value="F:metal ion binding"/>
    <property type="evidence" value="ECO:0007669"/>
    <property type="project" value="UniProtKB-KW"/>
</dbReference>
<feature type="binding site" evidence="2">
    <location>
        <position position="103"/>
    </location>
    <ligand>
        <name>Fe cation</name>
        <dbReference type="ChEBI" id="CHEBI:24875"/>
    </ligand>
</feature>
<evidence type="ECO:0000313" key="6">
    <source>
        <dbReference type="EMBL" id="GGD00565.1"/>
    </source>
</evidence>
<dbReference type="EMBL" id="BMED01000009">
    <property type="protein sequence ID" value="GGD00565.1"/>
    <property type="molecule type" value="Genomic_DNA"/>
</dbReference>
<dbReference type="RefSeq" id="WP_188569398.1">
    <property type="nucleotide sequence ID" value="NZ_BMED01000009.1"/>
</dbReference>
<dbReference type="PANTHER" id="PTHR43212">
    <property type="entry name" value="QUERCETIN 2,3-DIOXYGENASE"/>
    <property type="match status" value="1"/>
</dbReference>
<evidence type="ECO:0000256" key="3">
    <source>
        <dbReference type="RuleBase" id="RU003457"/>
    </source>
</evidence>
<comment type="similarity">
    <text evidence="1 3">Belongs to the pirin family.</text>
</comment>
<dbReference type="InterPro" id="IPR041602">
    <property type="entry name" value="Quercetinase_C"/>
</dbReference>
<dbReference type="Pfam" id="PF02678">
    <property type="entry name" value="Pirin"/>
    <property type="match status" value="1"/>
</dbReference>
<feature type="binding site" evidence="2">
    <location>
        <position position="57"/>
    </location>
    <ligand>
        <name>Fe cation</name>
        <dbReference type="ChEBI" id="CHEBI:24875"/>
    </ligand>
</feature>
<sequence length="232" mass="25116">MLQHRPRTELDGGDFGWLKAKHHFVVSDKGNFTHHALGALVVWNDDEIAPGTGFPLHGHKDMEIISYVRQGTVSHRDNTGNEGQTAAGDVQVMSAGSGILHEEYNSGSIPLKLFQIWIRPREPGGAPRWDTRPFPKEDRAGRLVPLASGVPSDDGALLIRADARVLGAALKAGQRVDYFLGIDSNAYLVPALGTLTVNGVRVEMGDGVAIIGETHITIEAIEDSEFILVEVL</sequence>
<dbReference type="Proteomes" id="UP000637423">
    <property type="component" value="Unassembled WGS sequence"/>
</dbReference>
<protein>
    <submittedName>
        <fullName evidence="6">Pirin-like protein</fullName>
    </submittedName>
</protein>
<proteinExistence type="inferred from homology"/>
<feature type="binding site" evidence="2">
    <location>
        <position position="101"/>
    </location>
    <ligand>
        <name>Fe cation</name>
        <dbReference type="ChEBI" id="CHEBI:24875"/>
    </ligand>
</feature>
<gene>
    <name evidence="6" type="ORF">GCM10011396_55180</name>
</gene>
<dbReference type="PANTHER" id="PTHR43212:SF3">
    <property type="entry name" value="QUERCETIN 2,3-DIOXYGENASE"/>
    <property type="match status" value="1"/>
</dbReference>
<evidence type="ECO:0000256" key="2">
    <source>
        <dbReference type="PIRSR" id="PIRSR006232-1"/>
    </source>
</evidence>
<accession>A0A916V0F8</accession>
<evidence type="ECO:0000259" key="5">
    <source>
        <dbReference type="Pfam" id="PF17954"/>
    </source>
</evidence>
<comment type="caution">
    <text evidence="6">The sequence shown here is derived from an EMBL/GenBank/DDBJ whole genome shotgun (WGS) entry which is preliminary data.</text>
</comment>
<comment type="cofactor">
    <cofactor evidence="2">
        <name>Fe cation</name>
        <dbReference type="ChEBI" id="CHEBI:24875"/>
    </cofactor>
    <text evidence="2">Binds 1 Fe cation per subunit.</text>
</comment>
<reference evidence="6" key="2">
    <citation type="submission" date="2020-09" db="EMBL/GenBank/DDBJ databases">
        <authorList>
            <person name="Sun Q."/>
            <person name="Zhou Y."/>
        </authorList>
    </citation>
    <scope>NUCLEOTIDE SEQUENCE</scope>
    <source>
        <strain evidence="6">CGMCC 1.10998</strain>
    </source>
</reference>
<dbReference type="SUPFAM" id="SSF51182">
    <property type="entry name" value="RmlC-like cupins"/>
    <property type="match status" value="1"/>
</dbReference>
<name>A0A916V0F8_9BURK</name>
<reference evidence="6" key="1">
    <citation type="journal article" date="2014" name="Int. J. Syst. Evol. Microbiol.">
        <title>Complete genome sequence of Corynebacterium casei LMG S-19264T (=DSM 44701T), isolated from a smear-ripened cheese.</title>
        <authorList>
            <consortium name="US DOE Joint Genome Institute (JGI-PGF)"/>
            <person name="Walter F."/>
            <person name="Albersmeier A."/>
            <person name="Kalinowski J."/>
            <person name="Ruckert C."/>
        </authorList>
    </citation>
    <scope>NUCLEOTIDE SEQUENCE</scope>
    <source>
        <strain evidence="6">CGMCC 1.10998</strain>
    </source>
</reference>
<feature type="domain" description="Quercetin 2,3-dioxygenase C-terminal cupin" evidence="5">
    <location>
        <begin position="153"/>
        <end position="231"/>
    </location>
</feature>
<dbReference type="InterPro" id="IPR003829">
    <property type="entry name" value="Pirin_N_dom"/>
</dbReference>
<keyword evidence="2" id="KW-0479">Metal-binding</keyword>
<dbReference type="Pfam" id="PF17954">
    <property type="entry name" value="Pirin_C_2"/>
    <property type="match status" value="1"/>
</dbReference>
<evidence type="ECO:0000256" key="1">
    <source>
        <dbReference type="ARBA" id="ARBA00008416"/>
    </source>
</evidence>
<dbReference type="AlphaFoldDB" id="A0A916V0F8"/>
<dbReference type="InterPro" id="IPR014710">
    <property type="entry name" value="RmlC-like_jellyroll"/>
</dbReference>
<dbReference type="InterPro" id="IPR012093">
    <property type="entry name" value="Pirin"/>
</dbReference>
<keyword evidence="2" id="KW-0408">Iron</keyword>